<dbReference type="SUPFAM" id="SSF51735">
    <property type="entry name" value="NAD(P)-binding Rossmann-fold domains"/>
    <property type="match status" value="1"/>
</dbReference>
<dbReference type="EMBL" id="BPFH01000003">
    <property type="protein sequence ID" value="GIT95096.1"/>
    <property type="molecule type" value="Genomic_DNA"/>
</dbReference>
<dbReference type="PANTHER" id="PTHR43669">
    <property type="entry name" value="5-KETO-D-GLUCONATE 5-REDUCTASE"/>
    <property type="match status" value="1"/>
</dbReference>
<evidence type="ECO:0000256" key="2">
    <source>
        <dbReference type="ARBA" id="ARBA00023002"/>
    </source>
</evidence>
<dbReference type="Gene3D" id="3.40.50.720">
    <property type="entry name" value="NAD(P)-binding Rossmann-like Domain"/>
    <property type="match status" value="1"/>
</dbReference>
<dbReference type="Pfam" id="PF00106">
    <property type="entry name" value="adh_short"/>
    <property type="match status" value="1"/>
</dbReference>
<sequence length="240" mass="24868">MKSILITGASSGIGAATAKLFLEAGWTVGLMARRPEALSDVAADHPQSHVLPGDVTVPEDCDRVVSDFAALAGRLDVLFNNAGVFVPAAPIDETSVADWTHAVSVNLTGMFLMARAAFGQMRHQGGGRIINNGSISAHVPREGAVTYTVTKHGVTGLTRQLALDGRALGIACGQIDIGNARTPMLEALDAAQRDAGGEGVAMMDVADAARAVKHMADLPPEANVLTMTIMANGMPYVGRG</sequence>
<protein>
    <submittedName>
        <fullName evidence="4">Oxidoreductase</fullName>
    </submittedName>
</protein>
<dbReference type="InterPro" id="IPR020904">
    <property type="entry name" value="Sc_DH/Rdtase_CS"/>
</dbReference>
<evidence type="ECO:0000256" key="3">
    <source>
        <dbReference type="RuleBase" id="RU000363"/>
    </source>
</evidence>
<dbReference type="InterPro" id="IPR002347">
    <property type="entry name" value="SDR_fam"/>
</dbReference>
<evidence type="ECO:0000256" key="1">
    <source>
        <dbReference type="ARBA" id="ARBA00006484"/>
    </source>
</evidence>
<dbReference type="PRINTS" id="PR00081">
    <property type="entry name" value="GDHRDH"/>
</dbReference>
<comment type="similarity">
    <text evidence="1 3">Belongs to the short-chain dehydrogenases/reductases (SDR) family.</text>
</comment>
<gene>
    <name evidence="4" type="ORF">JANAI62_17190</name>
</gene>
<keyword evidence="2" id="KW-0560">Oxidoreductase</keyword>
<dbReference type="Proteomes" id="UP000786693">
    <property type="component" value="Unassembled WGS sequence"/>
</dbReference>
<dbReference type="PROSITE" id="PS00061">
    <property type="entry name" value="ADH_SHORT"/>
    <property type="match status" value="1"/>
</dbReference>
<keyword evidence="5" id="KW-1185">Reference proteome</keyword>
<dbReference type="InterPro" id="IPR036291">
    <property type="entry name" value="NAD(P)-bd_dom_sf"/>
</dbReference>
<organism evidence="4 5">
    <name type="scientific">Jannaschia pagri</name>
    <dbReference type="NCBI Taxonomy" id="2829797"/>
    <lineage>
        <taxon>Bacteria</taxon>
        <taxon>Pseudomonadati</taxon>
        <taxon>Pseudomonadota</taxon>
        <taxon>Alphaproteobacteria</taxon>
        <taxon>Rhodobacterales</taxon>
        <taxon>Roseobacteraceae</taxon>
        <taxon>Jannaschia</taxon>
    </lineage>
</organism>
<dbReference type="CDD" id="cd05233">
    <property type="entry name" value="SDR_c"/>
    <property type="match status" value="1"/>
</dbReference>
<dbReference type="PRINTS" id="PR00080">
    <property type="entry name" value="SDRFAMILY"/>
</dbReference>
<dbReference type="RefSeq" id="WP_220748612.1">
    <property type="nucleotide sequence ID" value="NZ_BPFH01000003.1"/>
</dbReference>
<evidence type="ECO:0000313" key="4">
    <source>
        <dbReference type="EMBL" id="GIT95096.1"/>
    </source>
</evidence>
<proteinExistence type="inferred from homology"/>
<reference evidence="4 5" key="1">
    <citation type="submission" date="2021-05" db="EMBL/GenBank/DDBJ databases">
        <title>Bacteria Genome sequencing.</title>
        <authorList>
            <person name="Takabe Y."/>
            <person name="Nakajima Y."/>
            <person name="Suzuki S."/>
            <person name="Shiozaki T."/>
        </authorList>
    </citation>
    <scope>NUCLEOTIDE SEQUENCE [LARGE SCALE GENOMIC DNA]</scope>
    <source>
        <strain evidence="4 5">AI_62</strain>
    </source>
</reference>
<comment type="caution">
    <text evidence="4">The sequence shown here is derived from an EMBL/GenBank/DDBJ whole genome shotgun (WGS) entry which is preliminary data.</text>
</comment>
<name>A0ABQ4NL19_9RHOB</name>
<accession>A0ABQ4NL19</accession>
<dbReference type="PANTHER" id="PTHR43669:SF12">
    <property type="entry name" value="BLR5618 PROTEIN"/>
    <property type="match status" value="1"/>
</dbReference>
<evidence type="ECO:0000313" key="5">
    <source>
        <dbReference type="Proteomes" id="UP000786693"/>
    </source>
</evidence>